<reference evidence="1 2" key="1">
    <citation type="submission" date="2020-07" db="EMBL/GenBank/DDBJ databases">
        <authorList>
            <person name="Sun Q."/>
        </authorList>
    </citation>
    <scope>NUCLEOTIDE SEQUENCE [LARGE SCALE GENOMIC DNA]</scope>
    <source>
        <strain evidence="1 2">CGMCC 1.13654</strain>
    </source>
</reference>
<proteinExistence type="predicted"/>
<accession>A0A838L2D1</accession>
<evidence type="ECO:0000313" key="1">
    <source>
        <dbReference type="EMBL" id="MBA2932682.1"/>
    </source>
</evidence>
<comment type="caution">
    <text evidence="1">The sequence shown here is derived from an EMBL/GenBank/DDBJ whole genome shotgun (WGS) entry which is preliminary data.</text>
</comment>
<keyword evidence="2" id="KW-1185">Reference proteome</keyword>
<sequence length="64" mass="6727">MADHNEGVAVLGSAPAVDAMAEGMAAKFAGRALEVARRQLAAAQDGASMATWRSIIARLEHLHR</sequence>
<dbReference type="RefSeq" id="WP_160364785.1">
    <property type="nucleotide sequence ID" value="NZ_JACEIB010000001.1"/>
</dbReference>
<organism evidence="1 2">
    <name type="scientific">Sphingomonas chungangi</name>
    <dbReference type="NCBI Taxonomy" id="2683589"/>
    <lineage>
        <taxon>Bacteria</taxon>
        <taxon>Pseudomonadati</taxon>
        <taxon>Pseudomonadota</taxon>
        <taxon>Alphaproteobacteria</taxon>
        <taxon>Sphingomonadales</taxon>
        <taxon>Sphingomonadaceae</taxon>
        <taxon>Sphingomonas</taxon>
    </lineage>
</organism>
<protein>
    <submittedName>
        <fullName evidence="1">Uncharacterized protein</fullName>
    </submittedName>
</protein>
<name>A0A838L2D1_9SPHN</name>
<dbReference type="AlphaFoldDB" id="A0A838L2D1"/>
<gene>
    <name evidence="1" type="ORF">HZF05_01110</name>
</gene>
<dbReference type="Proteomes" id="UP000570166">
    <property type="component" value="Unassembled WGS sequence"/>
</dbReference>
<evidence type="ECO:0000313" key="2">
    <source>
        <dbReference type="Proteomes" id="UP000570166"/>
    </source>
</evidence>
<dbReference type="EMBL" id="JACEIB010000001">
    <property type="protein sequence ID" value="MBA2932682.1"/>
    <property type="molecule type" value="Genomic_DNA"/>
</dbReference>